<comment type="caution">
    <text evidence="2">The sequence shown here is derived from an EMBL/GenBank/DDBJ whole genome shotgun (WGS) entry which is preliminary data.</text>
</comment>
<feature type="domain" description="IPT/TIG" evidence="1">
    <location>
        <begin position="296"/>
        <end position="363"/>
    </location>
</feature>
<evidence type="ECO:0000313" key="2">
    <source>
        <dbReference type="EMBL" id="MUP41728.1"/>
    </source>
</evidence>
<dbReference type="Proteomes" id="UP000460416">
    <property type="component" value="Unassembled WGS sequence"/>
</dbReference>
<dbReference type="Gene3D" id="2.120.10.80">
    <property type="entry name" value="Kelch-type beta propeller"/>
    <property type="match status" value="1"/>
</dbReference>
<evidence type="ECO:0000259" key="1">
    <source>
        <dbReference type="Pfam" id="PF01833"/>
    </source>
</evidence>
<feature type="domain" description="IPT/TIG" evidence="1">
    <location>
        <begin position="129"/>
        <end position="185"/>
    </location>
</feature>
<accession>A0A7M3SYP7</accession>
<dbReference type="EMBL" id="VJVW01000001">
    <property type="protein sequence ID" value="MUP41728.1"/>
    <property type="molecule type" value="Genomic_DNA"/>
</dbReference>
<sequence length="678" mass="77696">MKIKNSYFLVVLFFCLACSKEQDPEQEAAVAKELNLEIKVLEDGGVSFQGEYEGTDIETSGFYYSTTEDFQNENAIEVSAEPERIFTSIINTGLFYNQEYFVRAFIETSSGEKIESPEKSFVSLGSKAPKIRSINNSHLGDTVTIIGENFGASDFTGVKVHFDEARSKILRSNDTLVECIVPVDFQISNPPVRLRVYDKEVIYNDFKLLTPVISEASISNFSLGDTLKIYGDHFDTAVERTKIIIDNKPLEILSTSRNSLQFILPLDASKSKLEFSLWAQNQEVKVDYIGKLNKPLIESVGGNLRTYDTIVIKGDNFSPLKQANKVYFDEHRAEVLSASPKELIVLSPIGPYKDATFEVTYNLMDYEVYPNEKTIFQDAWLFKAETDYEFYGNTDQYFTKNGKLYIVQKNYGEHQLSFLEFDPEKLQFEKFQMPLPATHLADVSFQVAQEKDYGPVYLFFNSEKENFYELRLESRSYSSLKDYPAITSNGPEVFISDKKVFVTGGWVDYSSHTDTTADEIRELWAYDMSLDDWIQKADHPEAYLRSGDVVFQKGNDTYITYGLNTTGGVSFWRYSSSLDSWSNLNSHHSARFGKAFFMHNGFGYAYFSDPVNATPSNFAHRYDLEKNTWNSITPLNNRYYTYFTFPRNYTAFKVNGKIFIAIYSNSKLKFFEADTEKI</sequence>
<dbReference type="Pfam" id="PF01833">
    <property type="entry name" value="TIG"/>
    <property type="match status" value="3"/>
</dbReference>
<proteinExistence type="predicted"/>
<reference evidence="2 3" key="1">
    <citation type="submission" date="2019-07" db="EMBL/GenBank/DDBJ databases">
        <title>Gramella aestuarii sp. nov., isolated from a tidal flat, and emended description of Gramella echinicola.</title>
        <authorList>
            <person name="Liu L."/>
        </authorList>
    </citation>
    <scope>NUCLEOTIDE SEQUENCE [LARGE SCALE GENOMIC DNA]</scope>
    <source>
        <strain evidence="2 3">BS12</strain>
    </source>
</reference>
<evidence type="ECO:0000313" key="3">
    <source>
        <dbReference type="Proteomes" id="UP000460416"/>
    </source>
</evidence>
<dbReference type="InterPro" id="IPR015915">
    <property type="entry name" value="Kelch-typ_b-propeller"/>
</dbReference>
<dbReference type="OrthoDB" id="103335at2"/>
<dbReference type="SUPFAM" id="SSF117281">
    <property type="entry name" value="Kelch motif"/>
    <property type="match status" value="1"/>
</dbReference>
<dbReference type="InterPro" id="IPR014756">
    <property type="entry name" value="Ig_E-set"/>
</dbReference>
<protein>
    <recommendedName>
        <fullName evidence="1">IPT/TIG domain-containing protein</fullName>
    </recommendedName>
</protein>
<dbReference type="InterPro" id="IPR002909">
    <property type="entry name" value="IPT_dom"/>
</dbReference>
<keyword evidence="3" id="KW-1185">Reference proteome</keyword>
<dbReference type="InterPro" id="IPR013783">
    <property type="entry name" value="Ig-like_fold"/>
</dbReference>
<feature type="domain" description="IPT/TIG" evidence="1">
    <location>
        <begin position="211"/>
        <end position="281"/>
    </location>
</feature>
<gene>
    <name evidence="2" type="ORF">FLP08_04010</name>
</gene>
<name>A0A7M3SYP7_9FLAO</name>
<dbReference type="Gene3D" id="2.60.40.10">
    <property type="entry name" value="Immunoglobulins"/>
    <property type="match status" value="3"/>
</dbReference>
<dbReference type="CDD" id="cd00603">
    <property type="entry name" value="IPT_PCSR"/>
    <property type="match status" value="2"/>
</dbReference>
<dbReference type="RefSeq" id="WP_156274253.1">
    <property type="nucleotide sequence ID" value="NZ_VJVW01000001.1"/>
</dbReference>
<organism evidence="2 3">
    <name type="scientific">Christiangramia aestuarii</name>
    <dbReference type="NCBI Taxonomy" id="1028746"/>
    <lineage>
        <taxon>Bacteria</taxon>
        <taxon>Pseudomonadati</taxon>
        <taxon>Bacteroidota</taxon>
        <taxon>Flavobacteriia</taxon>
        <taxon>Flavobacteriales</taxon>
        <taxon>Flavobacteriaceae</taxon>
        <taxon>Christiangramia</taxon>
    </lineage>
</organism>
<dbReference type="SUPFAM" id="SSF81296">
    <property type="entry name" value="E set domains"/>
    <property type="match status" value="3"/>
</dbReference>
<dbReference type="AlphaFoldDB" id="A0A7M3SYP7"/>